<evidence type="ECO:0000256" key="1">
    <source>
        <dbReference type="SAM" id="Coils"/>
    </source>
</evidence>
<accession>A0A6P5Z687</accession>
<gene>
    <name evidence="3 4" type="primary">LOC111297902</name>
</gene>
<dbReference type="RefSeq" id="XP_022748229.1">
    <property type="nucleotide sequence ID" value="XM_022892494.1"/>
</dbReference>
<evidence type="ECO:0000313" key="3">
    <source>
        <dbReference type="RefSeq" id="XP_022748229.1"/>
    </source>
</evidence>
<dbReference type="AlphaFoldDB" id="A0A6P5Z687"/>
<proteinExistence type="predicted"/>
<keyword evidence="2" id="KW-1185">Reference proteome</keyword>
<organism evidence="2 3">
    <name type="scientific">Durio zibethinus</name>
    <name type="common">Durian</name>
    <dbReference type="NCBI Taxonomy" id="66656"/>
    <lineage>
        <taxon>Eukaryota</taxon>
        <taxon>Viridiplantae</taxon>
        <taxon>Streptophyta</taxon>
        <taxon>Embryophyta</taxon>
        <taxon>Tracheophyta</taxon>
        <taxon>Spermatophyta</taxon>
        <taxon>Magnoliopsida</taxon>
        <taxon>eudicotyledons</taxon>
        <taxon>Gunneridae</taxon>
        <taxon>Pentapetalae</taxon>
        <taxon>rosids</taxon>
        <taxon>malvids</taxon>
        <taxon>Malvales</taxon>
        <taxon>Malvaceae</taxon>
        <taxon>Helicteroideae</taxon>
        <taxon>Durio</taxon>
    </lineage>
</organism>
<dbReference type="RefSeq" id="XP_022748230.1">
    <property type="nucleotide sequence ID" value="XM_022892495.1"/>
</dbReference>
<reference evidence="3 4" key="1">
    <citation type="submission" date="2025-04" db="UniProtKB">
        <authorList>
            <consortium name="RefSeq"/>
        </authorList>
    </citation>
    <scope>IDENTIFICATION</scope>
    <source>
        <tissue evidence="3 4">Fruit stalk</tissue>
    </source>
</reference>
<dbReference type="Proteomes" id="UP000515121">
    <property type="component" value="Unplaced"/>
</dbReference>
<name>A0A6P5Z687_DURZI</name>
<protein>
    <submittedName>
        <fullName evidence="3 4">Uncharacterized protein LOC111297902 isoform X1</fullName>
    </submittedName>
</protein>
<dbReference type="OrthoDB" id="1065581at2759"/>
<keyword evidence="1" id="KW-0175">Coiled coil</keyword>
<feature type="coiled-coil region" evidence="1">
    <location>
        <begin position="47"/>
        <end position="108"/>
    </location>
</feature>
<dbReference type="KEGG" id="dzi:111297902"/>
<evidence type="ECO:0000313" key="2">
    <source>
        <dbReference type="Proteomes" id="UP000515121"/>
    </source>
</evidence>
<evidence type="ECO:0000313" key="4">
    <source>
        <dbReference type="RefSeq" id="XP_022748230.1"/>
    </source>
</evidence>
<dbReference type="GeneID" id="111297902"/>
<sequence length="208" mass="24325">MACDFWGPSFPQGESSCCVQPEWQYDFYFRYGFDMIEENALNEKSCVQVLRILITKADTEIDDLEKDLVFLQSELVWAEHEESSDIRCNALRAKINCLDISIRKLRNKDESDIEVYLLMHTEPAEKLDEVGKALLKSFYHEKNSRMSNLRMLLSWIQGLVLLSCWLPCIRTKNQALQIHVSLQRRNSMDLVLLQKKSVLPQIHLRSLK</sequence>